<dbReference type="Proteomes" id="UP000711614">
    <property type="component" value="Unassembled WGS sequence"/>
</dbReference>
<name>A0ABS4YR99_9MICC</name>
<dbReference type="Gene3D" id="3.40.50.720">
    <property type="entry name" value="NAD(P)-binding Rossmann-like Domain"/>
    <property type="match status" value="1"/>
</dbReference>
<proteinExistence type="predicted"/>
<gene>
    <name evidence="1" type="ORF">JOF48_000120</name>
</gene>
<accession>A0ABS4YR99</accession>
<keyword evidence="2" id="KW-1185">Reference proteome</keyword>
<evidence type="ECO:0000313" key="1">
    <source>
        <dbReference type="EMBL" id="MBP2411321.1"/>
    </source>
</evidence>
<dbReference type="RefSeq" id="WP_209676343.1">
    <property type="nucleotide sequence ID" value="NZ_JAGIOI010000001.1"/>
</dbReference>
<reference evidence="1 2" key="1">
    <citation type="submission" date="2021-03" db="EMBL/GenBank/DDBJ databases">
        <title>Sequencing the genomes of 1000 actinobacteria strains.</title>
        <authorList>
            <person name="Klenk H.-P."/>
        </authorList>
    </citation>
    <scope>NUCLEOTIDE SEQUENCE [LARGE SCALE GENOMIC DNA]</scope>
    <source>
        <strain evidence="1 2">DSM 16005</strain>
    </source>
</reference>
<organism evidence="1 2">
    <name type="scientific">Arthrobacter stackebrandtii</name>
    <dbReference type="NCBI Taxonomy" id="272161"/>
    <lineage>
        <taxon>Bacteria</taxon>
        <taxon>Bacillati</taxon>
        <taxon>Actinomycetota</taxon>
        <taxon>Actinomycetes</taxon>
        <taxon>Micrococcales</taxon>
        <taxon>Micrococcaceae</taxon>
        <taxon>Arthrobacter</taxon>
    </lineage>
</organism>
<sequence length="77" mass="7989">MNNPAGLPSPSTVFLAGNDAGAKSTISQLLADLGWDPGWQVDLGGIAQARATEHYIFLSFAMAQSLGTTSVNIAVVR</sequence>
<comment type="caution">
    <text evidence="1">The sequence shown here is derived from an EMBL/GenBank/DDBJ whole genome shotgun (WGS) entry which is preliminary data.</text>
</comment>
<protein>
    <submittedName>
        <fullName evidence="1">Dinucleotide-binding enzyme</fullName>
    </submittedName>
</protein>
<dbReference type="EMBL" id="JAGIOI010000001">
    <property type="protein sequence ID" value="MBP2411321.1"/>
    <property type="molecule type" value="Genomic_DNA"/>
</dbReference>
<evidence type="ECO:0000313" key="2">
    <source>
        <dbReference type="Proteomes" id="UP000711614"/>
    </source>
</evidence>